<proteinExistence type="predicted"/>
<organism evidence="2 3">
    <name type="scientific">Massilia mucilaginosa</name>
    <dbReference type="NCBI Taxonomy" id="2609282"/>
    <lineage>
        <taxon>Bacteria</taxon>
        <taxon>Pseudomonadati</taxon>
        <taxon>Pseudomonadota</taxon>
        <taxon>Betaproteobacteria</taxon>
        <taxon>Burkholderiales</taxon>
        <taxon>Oxalobacteraceae</taxon>
        <taxon>Telluria group</taxon>
        <taxon>Massilia</taxon>
    </lineage>
</organism>
<dbReference type="EMBL" id="WHJH01000016">
    <property type="protein sequence ID" value="NHZ90403.1"/>
    <property type="molecule type" value="Genomic_DNA"/>
</dbReference>
<dbReference type="InterPro" id="IPR045506">
    <property type="entry name" value="DUF6484"/>
</dbReference>
<dbReference type="RefSeq" id="WP_166876636.1">
    <property type="nucleotide sequence ID" value="NZ_WHJH01000016.1"/>
</dbReference>
<keyword evidence="3" id="KW-1185">Reference proteome</keyword>
<gene>
    <name evidence="2" type="ORF">F2P45_15450</name>
</gene>
<protein>
    <recommendedName>
        <fullName evidence="1">DUF6484 domain-containing protein</fullName>
    </recommendedName>
</protein>
<name>A0ABX0NUH6_9BURK</name>
<reference evidence="2 3" key="1">
    <citation type="submission" date="2019-10" db="EMBL/GenBank/DDBJ databases">
        <title>Taxonomy of Antarctic Massilia spp.: description of Massilia rubra sp. nov., Massilia aquatica sp. nov., Massilia mucilaginosa sp. nov., Massilia frigida sp. nov. isolated from streams, lakes and regoliths.</title>
        <authorList>
            <person name="Holochova P."/>
            <person name="Sedlacek I."/>
            <person name="Kralova S."/>
            <person name="Maslanova I."/>
            <person name="Busse H.-J."/>
            <person name="Stankova E."/>
            <person name="Vrbovska V."/>
            <person name="Kovarovic V."/>
            <person name="Bartak M."/>
            <person name="Svec P."/>
            <person name="Pantucek R."/>
        </authorList>
    </citation>
    <scope>NUCLEOTIDE SEQUENCE [LARGE SCALE GENOMIC DNA]</scope>
    <source>
        <strain evidence="2 3">CCM 8733</strain>
    </source>
</reference>
<comment type="caution">
    <text evidence="2">The sequence shown here is derived from an EMBL/GenBank/DDBJ whole genome shotgun (WGS) entry which is preliminary data.</text>
</comment>
<dbReference type="Proteomes" id="UP000609726">
    <property type="component" value="Unassembled WGS sequence"/>
</dbReference>
<feature type="domain" description="DUF6484" evidence="1">
    <location>
        <begin position="28"/>
        <end position="85"/>
    </location>
</feature>
<evidence type="ECO:0000259" key="1">
    <source>
        <dbReference type="Pfam" id="PF20093"/>
    </source>
</evidence>
<evidence type="ECO:0000313" key="2">
    <source>
        <dbReference type="EMBL" id="NHZ90403.1"/>
    </source>
</evidence>
<evidence type="ECO:0000313" key="3">
    <source>
        <dbReference type="Proteomes" id="UP000609726"/>
    </source>
</evidence>
<sequence length="169" mass="17287">MNVANPPTASAGAKENLGSPDKEYGVVIATLAGVGDGGTPLIAIGDGPALSASTLVDLDEQHIGMRVAVQFDGGNRRLPLVMGLLRGQAAPAPLWPASAQPVPVIEHGAITASIDDEEIVLTAKRRITLRCGAASITLDADGNVEIRGKHVLSRAAGQNRIKGSSVSLN</sequence>
<dbReference type="Pfam" id="PF20093">
    <property type="entry name" value="DUF6484"/>
    <property type="match status" value="1"/>
</dbReference>
<accession>A0ABX0NUH6</accession>